<keyword evidence="7" id="KW-0675">Receptor</keyword>
<proteinExistence type="inferred from homology"/>
<dbReference type="Pfam" id="PF00593">
    <property type="entry name" value="TonB_dep_Rec_b-barrel"/>
    <property type="match status" value="1"/>
</dbReference>
<dbReference type="PANTHER" id="PTHR30069">
    <property type="entry name" value="TONB-DEPENDENT OUTER MEMBRANE RECEPTOR"/>
    <property type="match status" value="1"/>
</dbReference>
<dbReference type="PANTHER" id="PTHR30069:SF29">
    <property type="entry name" value="HEMOGLOBIN AND HEMOGLOBIN-HAPTOGLOBIN-BINDING PROTEIN 1-RELATED"/>
    <property type="match status" value="1"/>
</dbReference>
<comment type="similarity">
    <text evidence="2 3">Belongs to the TonB-dependent receptor family.</text>
</comment>
<accession>A0ABS6RY81</accession>
<evidence type="ECO:0000313" key="7">
    <source>
        <dbReference type="EMBL" id="MBV6341599.1"/>
    </source>
</evidence>
<keyword evidence="3" id="KW-0798">TonB box</keyword>
<dbReference type="CDD" id="cd01347">
    <property type="entry name" value="ligand_gated_channel"/>
    <property type="match status" value="1"/>
</dbReference>
<reference evidence="7 8" key="1">
    <citation type="journal article" date="2020" name="J Geophys Res Biogeosci">
        <title>Magnetotaxis as an Adaptation to Enable Bacterial Shuttling of Microbial Sulfur and Sulfur Cycling Across Aquatic Oxic#Anoxic Interfaces.</title>
        <authorList>
            <person name="Li J."/>
            <person name="Liu P."/>
            <person name="Wang J."/>
            <person name="Roberts A.P."/>
            <person name="Pan Y."/>
        </authorList>
    </citation>
    <scope>NUCLEOTIDE SEQUENCE [LARGE SCALE GENOMIC DNA]</scope>
    <source>
        <strain evidence="7 8">MYR-1_YQ</strain>
    </source>
</reference>
<evidence type="ECO:0000259" key="5">
    <source>
        <dbReference type="Pfam" id="PF00593"/>
    </source>
</evidence>
<keyword evidence="1 4" id="KW-0732">Signal</keyword>
<evidence type="ECO:0000259" key="6">
    <source>
        <dbReference type="Pfam" id="PF07715"/>
    </source>
</evidence>
<evidence type="ECO:0000256" key="4">
    <source>
        <dbReference type="SAM" id="SignalP"/>
    </source>
</evidence>
<dbReference type="InterPro" id="IPR000531">
    <property type="entry name" value="Beta-barrel_TonB"/>
</dbReference>
<evidence type="ECO:0000313" key="8">
    <source>
        <dbReference type="Proteomes" id="UP001196980"/>
    </source>
</evidence>
<comment type="subcellular location">
    <subcellularLocation>
        <location evidence="2">Cell outer membrane</location>
        <topology evidence="2">Multi-pass membrane protein</topology>
    </subcellularLocation>
</comment>
<evidence type="ECO:0000256" key="2">
    <source>
        <dbReference type="PROSITE-ProRule" id="PRU01360"/>
    </source>
</evidence>
<keyword evidence="2" id="KW-1134">Transmembrane beta strand</keyword>
<dbReference type="PROSITE" id="PS52016">
    <property type="entry name" value="TONB_DEPENDENT_REC_3"/>
    <property type="match status" value="1"/>
</dbReference>
<name>A0ABS6RY81_9BACT</name>
<evidence type="ECO:0000256" key="3">
    <source>
        <dbReference type="RuleBase" id="RU003357"/>
    </source>
</evidence>
<evidence type="ECO:0000256" key="1">
    <source>
        <dbReference type="ARBA" id="ARBA00022729"/>
    </source>
</evidence>
<dbReference type="InterPro" id="IPR012910">
    <property type="entry name" value="Plug_dom"/>
</dbReference>
<feature type="domain" description="TonB-dependent receptor plug" evidence="6">
    <location>
        <begin position="57"/>
        <end position="159"/>
    </location>
</feature>
<dbReference type="Pfam" id="PF07715">
    <property type="entry name" value="Plug"/>
    <property type="match status" value="1"/>
</dbReference>
<dbReference type="InterPro" id="IPR039426">
    <property type="entry name" value="TonB-dep_rcpt-like"/>
</dbReference>
<protein>
    <submittedName>
        <fullName evidence="7">TonB-dependent receptor</fullName>
    </submittedName>
</protein>
<sequence length="666" mass="74817">MKALYVICSLMLAVLVSLPLHAYALEGSEPDAVKPDAVELDDIVVSATKTEREQNLIPTNVEVITADEISKSVGISELLYDVPGLSINGISLMNTVFSVGFRGMESTVRDALFLVDGFEMNIPTNLIDLSTISVDNIERIEVIKTPLTVLYGPYGVGGVINVVTKEPKKELEGSVSLLYGSFGTTAPSAYIGGKLKNGITYSLNYSYLTSDSYRDNSATRHNLITPRIGYTSDAIKIETFLTFNKTDFETPGGLPIGQYKDDPRESLQKIHDGTMRYVNTGTRVRWRLTDASEVTVKSSYRDHDIRYNDYGFYIDFNNLYTWVMESNYKLVTSVFGLDSTFLAGVEYRKSREDANARADDYWKDLAQIYYGHNIEEDIWSGYTQLEVEPIERLMLNTGVRYDSILTRHTDKILINNDFSRTNGALSPRVGFAYKISPALNVFGNYTHGIRSIMASRISFNITEDLRPEKEDSYELGVRGRLFDFIDYKMAGFYIMSKDKIVNTKGVFEAKNAAQAKSRGVESGIRFNLPRGFYARLSYTYADARFVDFDTADGSYVGKRVPNVPYHLLGNTLGWSNPTYGNVSVTARYSSDKYVDSGNLYSLGDYTVVDLKYVYTYKKFTLTLSGKNIFDKTYAEYGETTGGLYVPLPIAYPANGRSFYTSLAYYF</sequence>
<keyword evidence="2 3" id="KW-0472">Membrane</keyword>
<organism evidence="7 8">
    <name type="scientific">Candidatus Magnetobacterium casense</name>
    <dbReference type="NCBI Taxonomy" id="1455061"/>
    <lineage>
        <taxon>Bacteria</taxon>
        <taxon>Pseudomonadati</taxon>
        <taxon>Nitrospirota</taxon>
        <taxon>Thermodesulfovibrionia</taxon>
        <taxon>Thermodesulfovibrionales</taxon>
        <taxon>Candidatus Magnetobacteriaceae</taxon>
        <taxon>Candidatus Magnetobacterium</taxon>
    </lineage>
</organism>
<feature type="chain" id="PRO_5047054313" evidence="4">
    <location>
        <begin position="23"/>
        <end position="666"/>
    </location>
</feature>
<keyword evidence="2" id="KW-0998">Cell outer membrane</keyword>
<keyword evidence="8" id="KW-1185">Reference proteome</keyword>
<keyword evidence="2" id="KW-0813">Transport</keyword>
<feature type="signal peptide" evidence="4">
    <location>
        <begin position="1"/>
        <end position="22"/>
    </location>
</feature>
<dbReference type="Proteomes" id="UP001196980">
    <property type="component" value="Unassembled WGS sequence"/>
</dbReference>
<dbReference type="EMBL" id="JABXWD010000126">
    <property type="protein sequence ID" value="MBV6341599.1"/>
    <property type="molecule type" value="Genomic_DNA"/>
</dbReference>
<comment type="caution">
    <text evidence="7">The sequence shown here is derived from an EMBL/GenBank/DDBJ whole genome shotgun (WGS) entry which is preliminary data.</text>
</comment>
<dbReference type="RefSeq" id="WP_218252232.1">
    <property type="nucleotide sequence ID" value="NZ_JABXWD010000126.1"/>
</dbReference>
<feature type="domain" description="TonB-dependent receptor-like beta-barrel" evidence="5">
    <location>
        <begin position="236"/>
        <end position="628"/>
    </location>
</feature>
<gene>
    <name evidence="7" type="ORF">HWQ67_08370</name>
</gene>
<keyword evidence="2" id="KW-0812">Transmembrane</keyword>